<comment type="caution">
    <text evidence="2">The sequence shown here is derived from an EMBL/GenBank/DDBJ whole genome shotgun (WGS) entry which is preliminary data.</text>
</comment>
<reference evidence="2 3" key="1">
    <citation type="journal article" date="2014" name="Genome Announc.">
        <title>Draft genome sequence of Sclerotinia borealis, a psychrophilic plant pathogenic fungus.</title>
        <authorList>
            <person name="Mardanov A.V."/>
            <person name="Beletsky A.V."/>
            <person name="Kadnikov V.V."/>
            <person name="Ignatov A.N."/>
            <person name="Ravin N.V."/>
        </authorList>
    </citation>
    <scope>NUCLEOTIDE SEQUENCE [LARGE SCALE GENOMIC DNA]</scope>
    <source>
        <strain evidence="3">F-4157</strain>
    </source>
</reference>
<evidence type="ECO:0000313" key="2">
    <source>
        <dbReference type="EMBL" id="ESZ89915.1"/>
    </source>
</evidence>
<protein>
    <recommendedName>
        <fullName evidence="4">DDE-1 domain-containing protein</fullName>
    </recommendedName>
</protein>
<evidence type="ECO:0000313" key="3">
    <source>
        <dbReference type="Proteomes" id="UP000019487"/>
    </source>
</evidence>
<evidence type="ECO:0000256" key="1">
    <source>
        <dbReference type="SAM" id="MobiDB-lite"/>
    </source>
</evidence>
<dbReference type="EMBL" id="AYSA01000736">
    <property type="protein sequence ID" value="ESZ89915.1"/>
    <property type="molecule type" value="Genomic_DNA"/>
</dbReference>
<organism evidence="2 3">
    <name type="scientific">Sclerotinia borealis (strain F-4128)</name>
    <dbReference type="NCBI Taxonomy" id="1432307"/>
    <lineage>
        <taxon>Eukaryota</taxon>
        <taxon>Fungi</taxon>
        <taxon>Dikarya</taxon>
        <taxon>Ascomycota</taxon>
        <taxon>Pezizomycotina</taxon>
        <taxon>Leotiomycetes</taxon>
        <taxon>Helotiales</taxon>
        <taxon>Sclerotiniaceae</taxon>
        <taxon>Sclerotinia</taxon>
    </lineage>
</organism>
<dbReference type="HOGENOM" id="CLU_790260_0_0_1"/>
<sequence>MSSQLSQLSLKQIHHDTQVTNQCKYPGRSRTRHPLPSEPEKGQITLLDSPPLIDGQRRHWVDGINEQALVKAFHHFRNQEGDFETGTFTYSFYPQQLQQVIQRWYQFNRRNTIQNDDSDAGNPLNESINNPRIERFLLSNIANMDQTPLAFEFGSTGRTYDHKGNNTVFLKGSKSGWEKRQATLQILVSADGIPRCKPLIMFRGVEGYGNKTRQRELKKYHKGVDIIFNPKGYCNAKELLKWFKTQYKWSTMESPAENEPHLLTLDFFAAHKGQGCKIKVKESASERQIREKSTLDVILLRQILKDFNVITSIIPRGTTGYVQMFDISVNKTIKDLIRNLEEEHYNDNLEQ</sequence>
<keyword evidence="3" id="KW-1185">Reference proteome</keyword>
<gene>
    <name evidence="2" type="ORF">SBOR_9699</name>
</gene>
<dbReference type="AlphaFoldDB" id="W9C5T7"/>
<feature type="region of interest" description="Disordered" evidence="1">
    <location>
        <begin position="23"/>
        <end position="46"/>
    </location>
</feature>
<name>W9C5T7_SCLBF</name>
<evidence type="ECO:0008006" key="4">
    <source>
        <dbReference type="Google" id="ProtNLM"/>
    </source>
</evidence>
<dbReference type="STRING" id="1432307.W9C5T7"/>
<dbReference type="Proteomes" id="UP000019487">
    <property type="component" value="Unassembled WGS sequence"/>
</dbReference>
<proteinExistence type="predicted"/>
<dbReference type="OrthoDB" id="5422788at2759"/>
<accession>W9C5T7</accession>